<keyword evidence="1" id="KW-0472">Membrane</keyword>
<gene>
    <name evidence="2" type="ORF">LTR97_004671</name>
</gene>
<protein>
    <submittedName>
        <fullName evidence="2">Uncharacterized protein</fullName>
    </submittedName>
</protein>
<keyword evidence="1" id="KW-1133">Transmembrane helix</keyword>
<evidence type="ECO:0000256" key="1">
    <source>
        <dbReference type="SAM" id="Phobius"/>
    </source>
</evidence>
<feature type="transmembrane region" description="Helical" evidence="1">
    <location>
        <begin position="60"/>
        <end position="87"/>
    </location>
</feature>
<name>A0AAN7VTT9_9PEZI</name>
<reference evidence="2" key="1">
    <citation type="submission" date="2023-08" db="EMBL/GenBank/DDBJ databases">
        <title>Black Yeasts Isolated from many extreme environments.</title>
        <authorList>
            <person name="Coleine C."/>
            <person name="Stajich J.E."/>
            <person name="Selbmann L."/>
        </authorList>
    </citation>
    <scope>NUCLEOTIDE SEQUENCE</scope>
    <source>
        <strain evidence="2">CCFEE 5810</strain>
    </source>
</reference>
<feature type="transmembrane region" description="Helical" evidence="1">
    <location>
        <begin position="547"/>
        <end position="569"/>
    </location>
</feature>
<keyword evidence="1" id="KW-0812">Transmembrane</keyword>
<feature type="transmembrane region" description="Helical" evidence="1">
    <location>
        <begin position="126"/>
        <end position="148"/>
    </location>
</feature>
<dbReference type="AlphaFoldDB" id="A0AAN7VTT9"/>
<proteinExistence type="predicted"/>
<dbReference type="EMBL" id="JAVRQU010000006">
    <property type="protein sequence ID" value="KAK5701853.1"/>
    <property type="molecule type" value="Genomic_DNA"/>
</dbReference>
<dbReference type="Proteomes" id="UP001310594">
    <property type="component" value="Unassembled WGS sequence"/>
</dbReference>
<accession>A0AAN7VTT9</accession>
<dbReference type="PANTHER" id="PTHR35041">
    <property type="entry name" value="MEDIATOR OF RNA POLYMERASE II TRANSCRIPTION SUBUNIT 1"/>
    <property type="match status" value="1"/>
</dbReference>
<evidence type="ECO:0000313" key="3">
    <source>
        <dbReference type="Proteomes" id="UP001310594"/>
    </source>
</evidence>
<organism evidence="2 3">
    <name type="scientific">Elasticomyces elasticus</name>
    <dbReference type="NCBI Taxonomy" id="574655"/>
    <lineage>
        <taxon>Eukaryota</taxon>
        <taxon>Fungi</taxon>
        <taxon>Dikarya</taxon>
        <taxon>Ascomycota</taxon>
        <taxon>Pezizomycotina</taxon>
        <taxon>Dothideomycetes</taxon>
        <taxon>Dothideomycetidae</taxon>
        <taxon>Mycosphaerellales</taxon>
        <taxon>Teratosphaeriaceae</taxon>
        <taxon>Elasticomyces</taxon>
    </lineage>
</organism>
<comment type="caution">
    <text evidence="2">The sequence shown here is derived from an EMBL/GenBank/DDBJ whole genome shotgun (WGS) entry which is preliminary data.</text>
</comment>
<evidence type="ECO:0000313" key="2">
    <source>
        <dbReference type="EMBL" id="KAK5701853.1"/>
    </source>
</evidence>
<dbReference type="PANTHER" id="PTHR35041:SF6">
    <property type="entry name" value="FORMYLMETHIONINE DEFORMYLASE-LIKE PROTEIN-RELATED"/>
    <property type="match status" value="1"/>
</dbReference>
<feature type="transmembrane region" description="Helical" evidence="1">
    <location>
        <begin position="12"/>
        <end position="32"/>
    </location>
</feature>
<dbReference type="PROSITE" id="PS51257">
    <property type="entry name" value="PROKAR_LIPOPROTEIN"/>
    <property type="match status" value="1"/>
</dbReference>
<sequence>MGHHRRIYWKTPTTVWVAFATGILLACGHHIFYTKLDRTRASTGNFDLRFGKISKQQLNISIGTALAFLVKAMLTSAVSVSYVQLFWHAMKRSRKALPLPEVDNAFYALQDMLGIFHRALWQRYPLLILLALIFWLLAIPSVITAGTLSVQPALDTPLPTSMVSVPDFDFVNFNFAEMFRGASSPGGTGSMYIGPSLLAQKVAAATAAEGKILSITPPAPNSSWTLDFWGPSLRCDDVAAPLRRAILNNYGAALSMQPSNSSDCIANGAYVSWVSQGLETPEILPYVDYGNGEWYPQGYPEPNGTAQPLFVAIDGRDMPDNCSNASIQASGGWSSVFRHMTLLRCDLVNTSYEVAFQYTNGFQDVTVSKNSTSQDNIVIPQRSDVFLPYGPFDTWGNATCPPGEPTQEDAWCINQTNFKELSYTGIADAFNNLIIGESSPAAVTGTDIPVEHTVLMLTKELAVLSGYDGDQDEPQPPAIGRSVFPLRGSLGPLSRALEQLFENITISMLSEPYLLPNHSSPFAPPRYKKVTFTTYHNIYVYDPITLWTAYGIAILLTAIAVGTGTYALWTNGVAYDTNFSTVLRTSRLSKRLKGVDEELAGEDGQDDDGSRPLPDCLANATIIITTGRSRQAQSQFHKGVKAGIMAVESNDASDVSLLPAHDIPGLVNLPLQKIRQA</sequence>